<dbReference type="GeneID" id="18825122"/>
<keyword evidence="2" id="KW-1185">Reference proteome</keyword>
<accession>K5WIZ8</accession>
<dbReference type="HOGENOM" id="CLU_2460639_0_0_1"/>
<sequence length="89" mass="10343">MVPNRRHLVDSPIEATSYWSPDTDIRQASHLNQGVEHRVPFTSTMKNVRNRVRELMPWGIHPHPVINVRRGSRYRIDGDQTRSNTLSSI</sequence>
<dbReference type="Proteomes" id="UP000008493">
    <property type="component" value="Unassembled WGS sequence"/>
</dbReference>
<dbReference type="RefSeq" id="XP_007334082.1">
    <property type="nucleotide sequence ID" value="XM_007334020.1"/>
</dbReference>
<dbReference type="EMBL" id="JH971416">
    <property type="protein sequence ID" value="EKM75261.1"/>
    <property type="molecule type" value="Genomic_DNA"/>
</dbReference>
<feature type="non-terminal residue" evidence="1">
    <location>
        <position position="89"/>
    </location>
</feature>
<organism evidence="1 2">
    <name type="scientific">Agaricus bisporus var. burnettii (strain JB137-S8 / ATCC MYA-4627 / FGSC 10392)</name>
    <name type="common">White button mushroom</name>
    <dbReference type="NCBI Taxonomy" id="597362"/>
    <lineage>
        <taxon>Eukaryota</taxon>
        <taxon>Fungi</taxon>
        <taxon>Dikarya</taxon>
        <taxon>Basidiomycota</taxon>
        <taxon>Agaricomycotina</taxon>
        <taxon>Agaricomycetes</taxon>
        <taxon>Agaricomycetidae</taxon>
        <taxon>Agaricales</taxon>
        <taxon>Agaricineae</taxon>
        <taxon>Agaricaceae</taxon>
        <taxon>Agaricus</taxon>
    </lineage>
</organism>
<dbReference type="KEGG" id="abp:AGABI1DRAFT116481"/>
<evidence type="ECO:0000313" key="2">
    <source>
        <dbReference type="Proteomes" id="UP000008493"/>
    </source>
</evidence>
<dbReference type="InParanoid" id="K5WIZ8"/>
<proteinExistence type="predicted"/>
<evidence type="ECO:0000313" key="1">
    <source>
        <dbReference type="EMBL" id="EKM75261.1"/>
    </source>
</evidence>
<reference evidence="2" key="1">
    <citation type="journal article" date="2012" name="Proc. Natl. Acad. Sci. U.S.A.">
        <title>Genome sequence of the button mushroom Agaricus bisporus reveals mechanisms governing adaptation to a humic-rich ecological niche.</title>
        <authorList>
            <person name="Morin E."/>
            <person name="Kohler A."/>
            <person name="Baker A.R."/>
            <person name="Foulongne-Oriol M."/>
            <person name="Lombard V."/>
            <person name="Nagy L.G."/>
            <person name="Ohm R.A."/>
            <person name="Patyshakuliyeva A."/>
            <person name="Brun A."/>
            <person name="Aerts A.L."/>
            <person name="Bailey A.M."/>
            <person name="Billette C."/>
            <person name="Coutinho P.M."/>
            <person name="Deakin G."/>
            <person name="Doddapaneni H."/>
            <person name="Floudas D."/>
            <person name="Grimwood J."/>
            <person name="Hilden K."/>
            <person name="Kuees U."/>
            <person name="LaButti K.M."/>
            <person name="Lapidus A."/>
            <person name="Lindquist E.A."/>
            <person name="Lucas S.M."/>
            <person name="Murat C."/>
            <person name="Riley R.W."/>
            <person name="Salamov A.A."/>
            <person name="Schmutz J."/>
            <person name="Subramanian V."/>
            <person name="Woesten H.A.B."/>
            <person name="Xu J."/>
            <person name="Eastwood D.C."/>
            <person name="Foster G.D."/>
            <person name="Sonnenberg A.S."/>
            <person name="Cullen D."/>
            <person name="de Vries R.P."/>
            <person name="Lundell T."/>
            <person name="Hibbett D.S."/>
            <person name="Henrissat B."/>
            <person name="Burton K.S."/>
            <person name="Kerrigan R.W."/>
            <person name="Challen M.P."/>
            <person name="Grigoriev I.V."/>
            <person name="Martin F."/>
        </authorList>
    </citation>
    <scope>NUCLEOTIDE SEQUENCE [LARGE SCALE GENOMIC DNA]</scope>
    <source>
        <strain evidence="2">JB137-S8 / ATCC MYA-4627 / FGSC 10392</strain>
    </source>
</reference>
<dbReference type="OrthoDB" id="3062174at2759"/>
<protein>
    <submittedName>
        <fullName evidence="1">Uncharacterized protein</fullName>
    </submittedName>
</protein>
<dbReference type="AlphaFoldDB" id="K5WIZ8"/>
<name>K5WIZ8_AGABU</name>
<gene>
    <name evidence="1" type="ORF">AGABI1DRAFT_116481</name>
</gene>